<dbReference type="AlphaFoldDB" id="A0A0C2YTP2"/>
<protein>
    <submittedName>
        <fullName evidence="1">Uncharacterized protein</fullName>
    </submittedName>
</protein>
<accession>A0A0C2YTP2</accession>
<evidence type="ECO:0000313" key="2">
    <source>
        <dbReference type="Proteomes" id="UP000053989"/>
    </source>
</evidence>
<organism evidence="1 2">
    <name type="scientific">Scleroderma citrinum Foug A</name>
    <dbReference type="NCBI Taxonomy" id="1036808"/>
    <lineage>
        <taxon>Eukaryota</taxon>
        <taxon>Fungi</taxon>
        <taxon>Dikarya</taxon>
        <taxon>Basidiomycota</taxon>
        <taxon>Agaricomycotina</taxon>
        <taxon>Agaricomycetes</taxon>
        <taxon>Agaricomycetidae</taxon>
        <taxon>Boletales</taxon>
        <taxon>Sclerodermatineae</taxon>
        <taxon>Sclerodermataceae</taxon>
        <taxon>Scleroderma</taxon>
    </lineage>
</organism>
<dbReference type="InParanoid" id="A0A0C2YTP2"/>
<name>A0A0C2YTP2_9AGAM</name>
<dbReference type="Proteomes" id="UP000053989">
    <property type="component" value="Unassembled WGS sequence"/>
</dbReference>
<reference evidence="2" key="2">
    <citation type="submission" date="2015-01" db="EMBL/GenBank/DDBJ databases">
        <title>Evolutionary Origins and Diversification of the Mycorrhizal Mutualists.</title>
        <authorList>
            <consortium name="DOE Joint Genome Institute"/>
            <consortium name="Mycorrhizal Genomics Consortium"/>
            <person name="Kohler A."/>
            <person name="Kuo A."/>
            <person name="Nagy L.G."/>
            <person name="Floudas D."/>
            <person name="Copeland A."/>
            <person name="Barry K.W."/>
            <person name="Cichocki N."/>
            <person name="Veneault-Fourrey C."/>
            <person name="LaButti K."/>
            <person name="Lindquist E.A."/>
            <person name="Lipzen A."/>
            <person name="Lundell T."/>
            <person name="Morin E."/>
            <person name="Murat C."/>
            <person name="Riley R."/>
            <person name="Ohm R."/>
            <person name="Sun H."/>
            <person name="Tunlid A."/>
            <person name="Henrissat B."/>
            <person name="Grigoriev I.V."/>
            <person name="Hibbett D.S."/>
            <person name="Martin F."/>
        </authorList>
    </citation>
    <scope>NUCLEOTIDE SEQUENCE [LARGE SCALE GENOMIC DNA]</scope>
    <source>
        <strain evidence="2">Foug A</strain>
    </source>
</reference>
<reference evidence="1 2" key="1">
    <citation type="submission" date="2014-04" db="EMBL/GenBank/DDBJ databases">
        <authorList>
            <consortium name="DOE Joint Genome Institute"/>
            <person name="Kuo A."/>
            <person name="Kohler A."/>
            <person name="Nagy L.G."/>
            <person name="Floudas D."/>
            <person name="Copeland A."/>
            <person name="Barry K.W."/>
            <person name="Cichocki N."/>
            <person name="Veneault-Fourrey C."/>
            <person name="LaButti K."/>
            <person name="Lindquist E.A."/>
            <person name="Lipzen A."/>
            <person name="Lundell T."/>
            <person name="Morin E."/>
            <person name="Murat C."/>
            <person name="Sun H."/>
            <person name="Tunlid A."/>
            <person name="Henrissat B."/>
            <person name="Grigoriev I.V."/>
            <person name="Hibbett D.S."/>
            <person name="Martin F."/>
            <person name="Nordberg H.P."/>
            <person name="Cantor M.N."/>
            <person name="Hua S.X."/>
        </authorList>
    </citation>
    <scope>NUCLEOTIDE SEQUENCE [LARGE SCALE GENOMIC DNA]</scope>
    <source>
        <strain evidence="1 2">Foug A</strain>
    </source>
</reference>
<gene>
    <name evidence="1" type="ORF">SCLCIDRAFT_466913</name>
</gene>
<keyword evidence="2" id="KW-1185">Reference proteome</keyword>
<dbReference type="EMBL" id="KN822192">
    <property type="protein sequence ID" value="KIM53033.1"/>
    <property type="molecule type" value="Genomic_DNA"/>
</dbReference>
<evidence type="ECO:0000313" key="1">
    <source>
        <dbReference type="EMBL" id="KIM53033.1"/>
    </source>
</evidence>
<sequence>MVNTSVPVTFEGFRLVNTVCFTDILIFRSGICQKLNDCQVGSIIWRAFVFARFSSTSYCSSFQKTFSGGTWARHDLQVPVIVGRAKASISLLH</sequence>
<proteinExistence type="predicted"/>
<dbReference type="HOGENOM" id="CLU_2400961_0_0_1"/>